<dbReference type="Ensembl" id="ENSCLAT00000010149.1">
    <property type="protein sequence ID" value="ENSCLAP00000010019.1"/>
    <property type="gene ID" value="ENSCLAG00000006944.1"/>
</dbReference>
<reference evidence="3" key="1">
    <citation type="submission" date="2025-08" db="UniProtKB">
        <authorList>
            <consortium name="Ensembl"/>
        </authorList>
    </citation>
    <scope>IDENTIFICATION</scope>
</reference>
<comment type="similarity">
    <text evidence="1">Belongs to the cyclophilin-type PPIase family.</text>
</comment>
<protein>
    <recommendedName>
        <fullName evidence="1">Peptidyl-prolyl cis-trans isomerase</fullName>
        <shortName evidence="1">PPIase</shortName>
        <ecNumber evidence="1">5.2.1.8</ecNumber>
    </recommendedName>
</protein>
<sequence>MVNPTVFFNIAADGVPLVPKTAEDFHALSTGEKGFGYKGSCFHRIIPGRMCQGGDFTRHSGTGCKSICGERFDDENFLNSRFFICTAKTEWLDSKHVVFGKRFGSRNGKTSKEITISDRGQL</sequence>
<dbReference type="PROSITE" id="PS50072">
    <property type="entry name" value="CSA_PPIASE_2"/>
    <property type="match status" value="1"/>
</dbReference>
<evidence type="ECO:0000313" key="3">
    <source>
        <dbReference type="Ensembl" id="ENSCLAP00000010019.1"/>
    </source>
</evidence>
<reference evidence="3" key="2">
    <citation type="submission" date="2025-09" db="UniProtKB">
        <authorList>
            <consortium name="Ensembl"/>
        </authorList>
    </citation>
    <scope>IDENTIFICATION</scope>
</reference>
<feature type="domain" description="PPIase cyclophilin-type" evidence="2">
    <location>
        <begin position="18"/>
        <end position="108"/>
    </location>
</feature>
<keyword evidence="1" id="KW-0697">Rotamase</keyword>
<dbReference type="Gene3D" id="2.40.100.10">
    <property type="entry name" value="Cyclophilin-like"/>
    <property type="match status" value="2"/>
</dbReference>
<keyword evidence="4" id="KW-1185">Reference proteome</keyword>
<dbReference type="PANTHER" id="PTHR11071:SF490">
    <property type="entry name" value="PEPTIDYL-PROLYL CIS-TRANS ISOMERASE A"/>
    <property type="match status" value="1"/>
</dbReference>
<comment type="catalytic activity">
    <reaction evidence="1">
        <text>[protein]-peptidylproline (omega=180) = [protein]-peptidylproline (omega=0)</text>
        <dbReference type="Rhea" id="RHEA:16237"/>
        <dbReference type="Rhea" id="RHEA-COMP:10747"/>
        <dbReference type="Rhea" id="RHEA-COMP:10748"/>
        <dbReference type="ChEBI" id="CHEBI:83833"/>
        <dbReference type="ChEBI" id="CHEBI:83834"/>
        <dbReference type="EC" id="5.2.1.8"/>
    </reaction>
</comment>
<dbReference type="GO" id="GO:0006457">
    <property type="term" value="P:protein folding"/>
    <property type="evidence" value="ECO:0007669"/>
    <property type="project" value="TreeGrafter"/>
</dbReference>
<proteinExistence type="inferred from homology"/>
<dbReference type="PANTHER" id="PTHR11071">
    <property type="entry name" value="PEPTIDYL-PROLYL CIS-TRANS ISOMERASE"/>
    <property type="match status" value="1"/>
</dbReference>
<dbReference type="Pfam" id="PF00160">
    <property type="entry name" value="Pro_isomerase"/>
    <property type="match status" value="1"/>
</dbReference>
<dbReference type="EC" id="5.2.1.8" evidence="1"/>
<comment type="function">
    <text evidence="1">PPIases accelerate the folding of proteins. It catalyzes the cis-trans isomerization of proline imidic peptide bonds in oligopeptides.</text>
</comment>
<keyword evidence="1" id="KW-0413">Isomerase</keyword>
<accession>A0A8C2V4I0</accession>
<evidence type="ECO:0000259" key="2">
    <source>
        <dbReference type="PROSITE" id="PS50072"/>
    </source>
</evidence>
<dbReference type="SUPFAM" id="SSF50891">
    <property type="entry name" value="Cyclophilin-like"/>
    <property type="match status" value="1"/>
</dbReference>
<dbReference type="Proteomes" id="UP000694398">
    <property type="component" value="Unassembled WGS sequence"/>
</dbReference>
<dbReference type="InterPro" id="IPR002130">
    <property type="entry name" value="Cyclophilin-type_PPIase_dom"/>
</dbReference>
<name>A0A8C2V4I0_CHILA</name>
<dbReference type="InterPro" id="IPR029000">
    <property type="entry name" value="Cyclophilin-like_dom_sf"/>
</dbReference>
<organism evidence="3 4">
    <name type="scientific">Chinchilla lanigera</name>
    <name type="common">Long-tailed chinchilla</name>
    <name type="synonym">Chinchilla villidera</name>
    <dbReference type="NCBI Taxonomy" id="34839"/>
    <lineage>
        <taxon>Eukaryota</taxon>
        <taxon>Metazoa</taxon>
        <taxon>Chordata</taxon>
        <taxon>Craniata</taxon>
        <taxon>Vertebrata</taxon>
        <taxon>Euteleostomi</taxon>
        <taxon>Mammalia</taxon>
        <taxon>Eutheria</taxon>
        <taxon>Euarchontoglires</taxon>
        <taxon>Glires</taxon>
        <taxon>Rodentia</taxon>
        <taxon>Hystricomorpha</taxon>
        <taxon>Chinchillidae</taxon>
        <taxon>Chinchilla</taxon>
    </lineage>
</organism>
<dbReference type="PRINTS" id="PR00153">
    <property type="entry name" value="CSAPPISMRASE"/>
</dbReference>
<dbReference type="AlphaFoldDB" id="A0A8C2V4I0"/>
<evidence type="ECO:0000313" key="4">
    <source>
        <dbReference type="Proteomes" id="UP000694398"/>
    </source>
</evidence>
<dbReference type="GO" id="GO:0005737">
    <property type="term" value="C:cytoplasm"/>
    <property type="evidence" value="ECO:0007669"/>
    <property type="project" value="TreeGrafter"/>
</dbReference>
<dbReference type="GeneTree" id="ENSGT00950000183087"/>
<dbReference type="GO" id="GO:0016018">
    <property type="term" value="F:cyclosporin A binding"/>
    <property type="evidence" value="ECO:0007669"/>
    <property type="project" value="TreeGrafter"/>
</dbReference>
<evidence type="ECO:0000256" key="1">
    <source>
        <dbReference type="RuleBase" id="RU363019"/>
    </source>
</evidence>
<dbReference type="GO" id="GO:0003755">
    <property type="term" value="F:peptidyl-prolyl cis-trans isomerase activity"/>
    <property type="evidence" value="ECO:0007669"/>
    <property type="project" value="UniProtKB-UniRule"/>
</dbReference>